<organism evidence="3 4">
    <name type="scientific">Calycomorphotria hydatis</name>
    <dbReference type="NCBI Taxonomy" id="2528027"/>
    <lineage>
        <taxon>Bacteria</taxon>
        <taxon>Pseudomonadati</taxon>
        <taxon>Planctomycetota</taxon>
        <taxon>Planctomycetia</taxon>
        <taxon>Planctomycetales</taxon>
        <taxon>Planctomycetaceae</taxon>
        <taxon>Calycomorphotria</taxon>
    </lineage>
</organism>
<dbReference type="CDD" id="cd01127">
    <property type="entry name" value="TrwB_TraG_TraD_VirD4"/>
    <property type="match status" value="1"/>
</dbReference>
<feature type="compositionally biased region" description="Low complexity" evidence="1">
    <location>
        <begin position="442"/>
        <end position="455"/>
    </location>
</feature>
<dbReference type="AlphaFoldDB" id="A0A517T6S1"/>
<feature type="region of interest" description="Disordered" evidence="1">
    <location>
        <begin position="400"/>
        <end position="419"/>
    </location>
</feature>
<dbReference type="Proteomes" id="UP000319976">
    <property type="component" value="Chromosome"/>
</dbReference>
<protein>
    <submittedName>
        <fullName evidence="3">Type IV secretion-system coupling protein DNA-binding domain protein</fullName>
    </submittedName>
</protein>
<evidence type="ECO:0000313" key="3">
    <source>
        <dbReference type="EMBL" id="QDT64072.1"/>
    </source>
</evidence>
<feature type="compositionally biased region" description="Polar residues" evidence="1">
    <location>
        <begin position="429"/>
        <end position="441"/>
    </location>
</feature>
<dbReference type="KEGG" id="chya:V22_13030"/>
<dbReference type="InterPro" id="IPR032689">
    <property type="entry name" value="TraG-D_C"/>
</dbReference>
<feature type="region of interest" description="Disordered" evidence="1">
    <location>
        <begin position="559"/>
        <end position="596"/>
    </location>
</feature>
<reference evidence="3 4" key="1">
    <citation type="submission" date="2019-02" db="EMBL/GenBank/DDBJ databases">
        <title>Deep-cultivation of Planctomycetes and their phenomic and genomic characterization uncovers novel biology.</title>
        <authorList>
            <person name="Wiegand S."/>
            <person name="Jogler M."/>
            <person name="Boedeker C."/>
            <person name="Pinto D."/>
            <person name="Vollmers J."/>
            <person name="Rivas-Marin E."/>
            <person name="Kohn T."/>
            <person name="Peeters S.H."/>
            <person name="Heuer A."/>
            <person name="Rast P."/>
            <person name="Oberbeckmann S."/>
            <person name="Bunk B."/>
            <person name="Jeske O."/>
            <person name="Meyerdierks A."/>
            <person name="Storesund J.E."/>
            <person name="Kallscheuer N."/>
            <person name="Luecker S."/>
            <person name="Lage O.M."/>
            <person name="Pohl T."/>
            <person name="Merkel B.J."/>
            <person name="Hornburger P."/>
            <person name="Mueller R.-W."/>
            <person name="Bruemmer F."/>
            <person name="Labrenz M."/>
            <person name="Spormann A.M."/>
            <person name="Op den Camp H."/>
            <person name="Overmann J."/>
            <person name="Amann R."/>
            <person name="Jetten M.S.M."/>
            <person name="Mascher T."/>
            <person name="Medema M.H."/>
            <person name="Devos D.P."/>
            <person name="Kaster A.-K."/>
            <person name="Ovreas L."/>
            <person name="Rohde M."/>
            <person name="Galperin M.Y."/>
            <person name="Jogler C."/>
        </authorList>
    </citation>
    <scope>NUCLEOTIDE SEQUENCE [LARGE SCALE GENOMIC DNA]</scope>
    <source>
        <strain evidence="3 4">V22</strain>
    </source>
</reference>
<dbReference type="OrthoDB" id="3258326at2"/>
<feature type="region of interest" description="Disordered" evidence="1">
    <location>
        <begin position="427"/>
        <end position="455"/>
    </location>
</feature>
<evidence type="ECO:0000256" key="1">
    <source>
        <dbReference type="SAM" id="MobiDB-lite"/>
    </source>
</evidence>
<feature type="domain" description="TraD/TraG TraM recognition site" evidence="2">
    <location>
        <begin position="286"/>
        <end position="373"/>
    </location>
</feature>
<dbReference type="SUPFAM" id="SSF52540">
    <property type="entry name" value="P-loop containing nucleoside triphosphate hydrolases"/>
    <property type="match status" value="1"/>
</dbReference>
<dbReference type="Gene3D" id="3.40.50.300">
    <property type="entry name" value="P-loop containing nucleotide triphosphate hydrolases"/>
    <property type="match status" value="2"/>
</dbReference>
<keyword evidence="4" id="KW-1185">Reference proteome</keyword>
<gene>
    <name evidence="3" type="ORF">V22_13030</name>
</gene>
<proteinExistence type="predicted"/>
<dbReference type="PANTHER" id="PTHR30121">
    <property type="entry name" value="UNCHARACTERIZED PROTEIN YJGR-RELATED"/>
    <property type="match status" value="1"/>
</dbReference>
<dbReference type="EMBL" id="CP036316">
    <property type="protein sequence ID" value="QDT64072.1"/>
    <property type="molecule type" value="Genomic_DNA"/>
</dbReference>
<dbReference type="Pfam" id="PF12696">
    <property type="entry name" value="TraG-D_C"/>
    <property type="match status" value="1"/>
</dbReference>
<dbReference type="InterPro" id="IPR051162">
    <property type="entry name" value="T4SS_component"/>
</dbReference>
<name>A0A517T6S1_9PLAN</name>
<evidence type="ECO:0000313" key="4">
    <source>
        <dbReference type="Proteomes" id="UP000319976"/>
    </source>
</evidence>
<dbReference type="PANTHER" id="PTHR30121:SF6">
    <property type="entry name" value="SLR6007 PROTEIN"/>
    <property type="match status" value="1"/>
</dbReference>
<evidence type="ECO:0000259" key="2">
    <source>
        <dbReference type="Pfam" id="PF12696"/>
    </source>
</evidence>
<sequence length="596" mass="67545">MIPLLLGTDLERRSDVVIEPDTLRTHLHMIGATGAGKSTAILSLLRPLMLQTRSEKSCIFVIDPLGNLSQDLLTLIAHPRYSTDSIRERLVYIEPAREDVVLPFNPLLHSSEGNRYYQTMRGVDIILRAWAAQNVSEQPRLLQWTYKAFCAVAMMQLPIAMCRYLLHPGTEEHAALLQRIPGDIRYHWQEILSARGNEAVRILESTRNRLDPFFESTNLRRMFGVVQSRFDCERFIRERKIVVLNLASRGVIPSFVSHTIGALALNEMLETASRMVTTQGRHTVDPTYIVMDEFQNYVSPDVEEALPTVRQMGLRLILAHQSFSQLEREDIDLTNMIWQARSRLIFNNTARDADIVADELAKRTFDSMTVKHKLMSMKQLITGYRKEWLRTVSTTDTASTADMAQDSTGTGESKSETVQDDVFGYSRTAGHNTSSNYSKGLTRSSSTGRTEGSGEVNVPIHKTFREVSGITFESFDEFVIKWGQWIRNLKTGEAYLQVANEDHIRKIQVDYQPIEDSREMSQAVEELKEQNFSSDFFISAHEADQESEQCRRQLLSHQPIVLPGTQSTDQATIVPPPDAGEEEDGVQSEDPGPFTL</sequence>
<dbReference type="InterPro" id="IPR027417">
    <property type="entry name" value="P-loop_NTPase"/>
</dbReference>
<dbReference type="GO" id="GO:0003677">
    <property type="term" value="F:DNA binding"/>
    <property type="evidence" value="ECO:0007669"/>
    <property type="project" value="UniProtKB-KW"/>
</dbReference>
<keyword evidence="3" id="KW-0238">DNA-binding</keyword>
<accession>A0A517T6S1</accession>